<gene>
    <name evidence="14" type="ORF">C7Y72_08185</name>
</gene>
<evidence type="ECO:0000256" key="1">
    <source>
        <dbReference type="ARBA" id="ARBA00000085"/>
    </source>
</evidence>
<comment type="catalytic activity">
    <reaction evidence="1">
        <text>ATP + protein L-histidine = ADP + protein N-phospho-L-histidine.</text>
        <dbReference type="EC" id="2.7.13.3"/>
    </reaction>
</comment>
<dbReference type="InterPro" id="IPR003661">
    <property type="entry name" value="HisK_dim/P_dom"/>
</dbReference>
<dbReference type="Proteomes" id="UP000240739">
    <property type="component" value="Unassembled WGS sequence"/>
</dbReference>
<accession>A0A2T4UKB2</accession>
<dbReference type="SMART" id="SM00304">
    <property type="entry name" value="HAMP"/>
    <property type="match status" value="1"/>
</dbReference>
<organism evidence="14 15">
    <name type="scientific">Paraconexibacter algicola</name>
    <dbReference type="NCBI Taxonomy" id="2133960"/>
    <lineage>
        <taxon>Bacteria</taxon>
        <taxon>Bacillati</taxon>
        <taxon>Actinomycetota</taxon>
        <taxon>Thermoleophilia</taxon>
        <taxon>Solirubrobacterales</taxon>
        <taxon>Paraconexibacteraceae</taxon>
        <taxon>Paraconexibacter</taxon>
    </lineage>
</organism>
<dbReference type="InterPro" id="IPR003660">
    <property type="entry name" value="HAMP_dom"/>
</dbReference>
<dbReference type="SUPFAM" id="SSF55874">
    <property type="entry name" value="ATPase domain of HSP90 chaperone/DNA topoisomerase II/histidine kinase"/>
    <property type="match status" value="1"/>
</dbReference>
<evidence type="ECO:0000259" key="13">
    <source>
        <dbReference type="PROSITE" id="PS50885"/>
    </source>
</evidence>
<dbReference type="OrthoDB" id="9786919at2"/>
<dbReference type="InterPro" id="IPR003594">
    <property type="entry name" value="HATPase_dom"/>
</dbReference>
<dbReference type="GO" id="GO:0000155">
    <property type="term" value="F:phosphorelay sensor kinase activity"/>
    <property type="evidence" value="ECO:0007669"/>
    <property type="project" value="InterPro"/>
</dbReference>
<evidence type="ECO:0000256" key="9">
    <source>
        <dbReference type="ARBA" id="ARBA00023012"/>
    </source>
</evidence>
<dbReference type="Pfam" id="PF00512">
    <property type="entry name" value="HisKA"/>
    <property type="match status" value="1"/>
</dbReference>
<keyword evidence="8 11" id="KW-1133">Transmembrane helix</keyword>
<dbReference type="SMART" id="SM00388">
    <property type="entry name" value="HisKA"/>
    <property type="match status" value="1"/>
</dbReference>
<keyword evidence="15" id="KW-1185">Reference proteome</keyword>
<evidence type="ECO:0000256" key="11">
    <source>
        <dbReference type="SAM" id="Phobius"/>
    </source>
</evidence>
<feature type="domain" description="HAMP" evidence="13">
    <location>
        <begin position="177"/>
        <end position="229"/>
    </location>
</feature>
<evidence type="ECO:0000313" key="14">
    <source>
        <dbReference type="EMBL" id="PTL59628.1"/>
    </source>
</evidence>
<reference evidence="14 15" key="1">
    <citation type="submission" date="2018-03" db="EMBL/GenBank/DDBJ databases">
        <title>Aquarubrobacter algicola gen. nov., sp. nov., a novel actinobacterium isolated from shallow eutrophic lake during the end of cyanobacterial harmful algal blooms.</title>
        <authorList>
            <person name="Chun S.J."/>
        </authorList>
    </citation>
    <scope>NUCLEOTIDE SEQUENCE [LARGE SCALE GENOMIC DNA]</scope>
    <source>
        <strain evidence="14 15">Seoho-28</strain>
    </source>
</reference>
<dbReference type="PRINTS" id="PR00344">
    <property type="entry name" value="BCTRLSENSOR"/>
</dbReference>
<dbReference type="InterPro" id="IPR050428">
    <property type="entry name" value="TCS_sensor_his_kinase"/>
</dbReference>
<feature type="domain" description="Histidine kinase" evidence="12">
    <location>
        <begin position="237"/>
        <end position="446"/>
    </location>
</feature>
<dbReference type="InterPro" id="IPR005467">
    <property type="entry name" value="His_kinase_dom"/>
</dbReference>
<sequence>MVRRLVTSYVALVALALIAFTIPVAITLVQQLGDQQQARVERDARGLAALVGAPEVSVAAVRRLAAEIEAESGGRVSAVGRDGAPIGGLPRPGGASALSALAGEEVVERGDRPELGEDGIAITVPARDDAGRVVGVVRVVESDAEREEQLASIWTLRGAIAAVVILLGGIVGVRLARRLTRPLRDLREVAARVGAGDFSARAGETGPPEVVQLATTLNDTTRRLDELLGLQRTFVADASHQLRTPLAAIRLWVDSAAETVEDLDTREDLDRATEEIDRMARLIDAMLLLARAEDSPARAVPVDLDALVHERRPGWDERAQSTHARVVTELDPGLVVRGRAASLEQVLDNLVDNALGVGAREVAVRACAEAGRVVVTVADDGPGLRPADRERAFDRFWRGPGADERPGSGLGLAIVRRLVEQEGGEVTLEASPTGGLLVRMTLPADRAATPAGVR</sequence>
<dbReference type="RefSeq" id="WP_107568271.1">
    <property type="nucleotide sequence ID" value="NZ_PYYB01000001.1"/>
</dbReference>
<dbReference type="PANTHER" id="PTHR45436:SF5">
    <property type="entry name" value="SENSOR HISTIDINE KINASE TRCS"/>
    <property type="match status" value="1"/>
</dbReference>
<dbReference type="AlphaFoldDB" id="A0A2T4UKB2"/>
<evidence type="ECO:0000259" key="12">
    <source>
        <dbReference type="PROSITE" id="PS50109"/>
    </source>
</evidence>
<comment type="caution">
    <text evidence="14">The sequence shown here is derived from an EMBL/GenBank/DDBJ whole genome shotgun (WGS) entry which is preliminary data.</text>
</comment>
<comment type="subcellular location">
    <subcellularLocation>
        <location evidence="2">Cell membrane</location>
    </subcellularLocation>
</comment>
<dbReference type="SMART" id="SM00387">
    <property type="entry name" value="HATPase_c"/>
    <property type="match status" value="1"/>
</dbReference>
<dbReference type="InterPro" id="IPR036890">
    <property type="entry name" value="HATPase_C_sf"/>
</dbReference>
<dbReference type="PROSITE" id="PS50109">
    <property type="entry name" value="HIS_KIN"/>
    <property type="match status" value="1"/>
</dbReference>
<keyword evidence="10 11" id="KW-0472">Membrane</keyword>
<dbReference type="Gene3D" id="6.10.340.10">
    <property type="match status" value="1"/>
</dbReference>
<keyword evidence="9" id="KW-0902">Two-component regulatory system</keyword>
<evidence type="ECO:0000256" key="7">
    <source>
        <dbReference type="ARBA" id="ARBA00022777"/>
    </source>
</evidence>
<feature type="transmembrane region" description="Helical" evidence="11">
    <location>
        <begin position="154"/>
        <end position="176"/>
    </location>
</feature>
<protein>
    <recommendedName>
        <fullName evidence="3">histidine kinase</fullName>
        <ecNumber evidence="3">2.7.13.3</ecNumber>
    </recommendedName>
</protein>
<dbReference type="CDD" id="cd00075">
    <property type="entry name" value="HATPase"/>
    <property type="match status" value="1"/>
</dbReference>
<keyword evidence="4" id="KW-0597">Phosphoprotein</keyword>
<dbReference type="CDD" id="cd00082">
    <property type="entry name" value="HisKA"/>
    <property type="match status" value="1"/>
</dbReference>
<evidence type="ECO:0000256" key="5">
    <source>
        <dbReference type="ARBA" id="ARBA00022679"/>
    </source>
</evidence>
<dbReference type="Gene3D" id="1.10.287.130">
    <property type="match status" value="1"/>
</dbReference>
<dbReference type="EC" id="2.7.13.3" evidence="3"/>
<dbReference type="InterPro" id="IPR036097">
    <property type="entry name" value="HisK_dim/P_sf"/>
</dbReference>
<dbReference type="PROSITE" id="PS50885">
    <property type="entry name" value="HAMP"/>
    <property type="match status" value="1"/>
</dbReference>
<evidence type="ECO:0000256" key="8">
    <source>
        <dbReference type="ARBA" id="ARBA00022989"/>
    </source>
</evidence>
<dbReference type="PANTHER" id="PTHR45436">
    <property type="entry name" value="SENSOR HISTIDINE KINASE YKOH"/>
    <property type="match status" value="1"/>
</dbReference>
<evidence type="ECO:0000256" key="4">
    <source>
        <dbReference type="ARBA" id="ARBA00022553"/>
    </source>
</evidence>
<keyword evidence="6 11" id="KW-0812">Transmembrane</keyword>
<dbReference type="SUPFAM" id="SSF47384">
    <property type="entry name" value="Homodimeric domain of signal transducing histidine kinase"/>
    <property type="match status" value="1"/>
</dbReference>
<evidence type="ECO:0000256" key="2">
    <source>
        <dbReference type="ARBA" id="ARBA00004236"/>
    </source>
</evidence>
<evidence type="ECO:0000313" key="15">
    <source>
        <dbReference type="Proteomes" id="UP000240739"/>
    </source>
</evidence>
<dbReference type="SUPFAM" id="SSF158472">
    <property type="entry name" value="HAMP domain-like"/>
    <property type="match status" value="1"/>
</dbReference>
<evidence type="ECO:0000256" key="3">
    <source>
        <dbReference type="ARBA" id="ARBA00012438"/>
    </source>
</evidence>
<proteinExistence type="predicted"/>
<keyword evidence="5" id="KW-0808">Transferase</keyword>
<dbReference type="Pfam" id="PF00672">
    <property type="entry name" value="HAMP"/>
    <property type="match status" value="1"/>
</dbReference>
<dbReference type="CDD" id="cd06225">
    <property type="entry name" value="HAMP"/>
    <property type="match status" value="1"/>
</dbReference>
<dbReference type="GO" id="GO:0005886">
    <property type="term" value="C:plasma membrane"/>
    <property type="evidence" value="ECO:0007669"/>
    <property type="project" value="UniProtKB-SubCell"/>
</dbReference>
<evidence type="ECO:0000256" key="6">
    <source>
        <dbReference type="ARBA" id="ARBA00022692"/>
    </source>
</evidence>
<name>A0A2T4UKB2_9ACTN</name>
<dbReference type="EMBL" id="PYYB01000001">
    <property type="protein sequence ID" value="PTL59628.1"/>
    <property type="molecule type" value="Genomic_DNA"/>
</dbReference>
<dbReference type="Pfam" id="PF02518">
    <property type="entry name" value="HATPase_c"/>
    <property type="match status" value="1"/>
</dbReference>
<dbReference type="Gene3D" id="3.30.565.10">
    <property type="entry name" value="Histidine kinase-like ATPase, C-terminal domain"/>
    <property type="match status" value="1"/>
</dbReference>
<keyword evidence="7 14" id="KW-0418">Kinase</keyword>
<dbReference type="InterPro" id="IPR004358">
    <property type="entry name" value="Sig_transdc_His_kin-like_C"/>
</dbReference>
<evidence type="ECO:0000256" key="10">
    <source>
        <dbReference type="ARBA" id="ARBA00023136"/>
    </source>
</evidence>